<dbReference type="InterPro" id="IPR005103">
    <property type="entry name" value="AA9_LPMO"/>
</dbReference>
<dbReference type="AlphaFoldDB" id="A0A9P9Y9D8"/>
<keyword evidence="10" id="KW-0636">Prenylation</keyword>
<dbReference type="PROSITE" id="PS51421">
    <property type="entry name" value="RAS"/>
    <property type="match status" value="1"/>
</dbReference>
<comment type="subcellular location">
    <subcellularLocation>
        <location evidence="1">Cell membrane</location>
        <topology evidence="1">Lipid-anchor</topology>
        <orientation evidence="1">Cytoplasmic side</orientation>
    </subcellularLocation>
</comment>
<dbReference type="Proteomes" id="UP001055219">
    <property type="component" value="Unassembled WGS sequence"/>
</dbReference>
<evidence type="ECO:0000256" key="11">
    <source>
        <dbReference type="ARBA" id="ARBA00025673"/>
    </source>
</evidence>
<comment type="similarity">
    <text evidence="2">Belongs to the small GTPase superfamily. Rab family.</text>
</comment>
<organism evidence="14 15">
    <name type="scientific">Emericellopsis cladophorae</name>
    <dbReference type="NCBI Taxonomy" id="2686198"/>
    <lineage>
        <taxon>Eukaryota</taxon>
        <taxon>Fungi</taxon>
        <taxon>Dikarya</taxon>
        <taxon>Ascomycota</taxon>
        <taxon>Pezizomycotina</taxon>
        <taxon>Sordariomycetes</taxon>
        <taxon>Hypocreomycetidae</taxon>
        <taxon>Hypocreales</taxon>
        <taxon>Bionectriaceae</taxon>
        <taxon>Emericellopsis</taxon>
    </lineage>
</organism>
<keyword evidence="4" id="KW-1003">Cell membrane</keyword>
<comment type="caution">
    <text evidence="14">The sequence shown here is derived from an EMBL/GenBank/DDBJ whole genome shotgun (WGS) entry which is preliminary data.</text>
</comment>
<dbReference type="SMART" id="SM00176">
    <property type="entry name" value="RAN"/>
    <property type="match status" value="1"/>
</dbReference>
<feature type="region of interest" description="Disordered" evidence="12">
    <location>
        <begin position="329"/>
        <end position="400"/>
    </location>
</feature>
<keyword evidence="8" id="KW-0472">Membrane</keyword>
<dbReference type="SMART" id="SM00174">
    <property type="entry name" value="RHO"/>
    <property type="match status" value="1"/>
</dbReference>
<gene>
    <name evidence="14" type="ORF">J7T54_006846</name>
</gene>
<dbReference type="InterPro" id="IPR027417">
    <property type="entry name" value="P-loop_NTPase"/>
</dbReference>
<dbReference type="RefSeq" id="XP_051366060.1">
    <property type="nucleotide sequence ID" value="XM_051507981.1"/>
</dbReference>
<evidence type="ECO:0000259" key="13">
    <source>
        <dbReference type="Pfam" id="PF03443"/>
    </source>
</evidence>
<dbReference type="GO" id="GO:0005886">
    <property type="term" value="C:plasma membrane"/>
    <property type="evidence" value="ECO:0007669"/>
    <property type="project" value="UniProtKB-SubCell"/>
</dbReference>
<reference evidence="14" key="2">
    <citation type="submission" date="2022-07" db="EMBL/GenBank/DDBJ databases">
        <authorList>
            <person name="Goncalves M.F.M."/>
            <person name="Hilario S."/>
            <person name="Van De Peer Y."/>
            <person name="Esteves A.C."/>
            <person name="Alves A."/>
        </authorList>
    </citation>
    <scope>NUCLEOTIDE SEQUENCE</scope>
    <source>
        <strain evidence="14">MUM 19.33</strain>
    </source>
</reference>
<evidence type="ECO:0000256" key="5">
    <source>
        <dbReference type="ARBA" id="ARBA00022741"/>
    </source>
</evidence>
<feature type="compositionally biased region" description="Acidic residues" evidence="12">
    <location>
        <begin position="332"/>
        <end position="348"/>
    </location>
</feature>
<dbReference type="SMART" id="SM00175">
    <property type="entry name" value="RAB"/>
    <property type="match status" value="1"/>
</dbReference>
<evidence type="ECO:0000256" key="7">
    <source>
        <dbReference type="ARBA" id="ARBA00023134"/>
    </source>
</evidence>
<dbReference type="GO" id="GO:0015031">
    <property type="term" value="P:protein transport"/>
    <property type="evidence" value="ECO:0007669"/>
    <property type="project" value="UniProtKB-KW"/>
</dbReference>
<dbReference type="EMBL" id="JAGIXG020000002">
    <property type="protein sequence ID" value="KAI6785204.1"/>
    <property type="molecule type" value="Genomic_DNA"/>
</dbReference>
<dbReference type="GO" id="GO:0003924">
    <property type="term" value="F:GTPase activity"/>
    <property type="evidence" value="ECO:0007669"/>
    <property type="project" value="InterPro"/>
</dbReference>
<dbReference type="PRINTS" id="PR00449">
    <property type="entry name" value="RASTRNSFRMNG"/>
</dbReference>
<dbReference type="PANTHER" id="PTHR47980">
    <property type="entry name" value="LD44762P"/>
    <property type="match status" value="1"/>
</dbReference>
<evidence type="ECO:0000256" key="2">
    <source>
        <dbReference type="ARBA" id="ARBA00006270"/>
    </source>
</evidence>
<evidence type="ECO:0000256" key="3">
    <source>
        <dbReference type="ARBA" id="ARBA00022448"/>
    </source>
</evidence>
<dbReference type="Pfam" id="PF03443">
    <property type="entry name" value="AA9"/>
    <property type="match status" value="1"/>
</dbReference>
<evidence type="ECO:0000256" key="6">
    <source>
        <dbReference type="ARBA" id="ARBA00022927"/>
    </source>
</evidence>
<name>A0A9P9Y9D8_9HYPO</name>
<evidence type="ECO:0000256" key="10">
    <source>
        <dbReference type="ARBA" id="ARBA00023289"/>
    </source>
</evidence>
<dbReference type="NCBIfam" id="TIGR00231">
    <property type="entry name" value="small_GTP"/>
    <property type="match status" value="1"/>
</dbReference>
<evidence type="ECO:0000313" key="15">
    <source>
        <dbReference type="Proteomes" id="UP001055219"/>
    </source>
</evidence>
<evidence type="ECO:0000256" key="9">
    <source>
        <dbReference type="ARBA" id="ARBA00023288"/>
    </source>
</evidence>
<evidence type="ECO:0000256" key="8">
    <source>
        <dbReference type="ARBA" id="ARBA00023136"/>
    </source>
</evidence>
<dbReference type="GO" id="GO:0005525">
    <property type="term" value="F:GTP binding"/>
    <property type="evidence" value="ECO:0007669"/>
    <property type="project" value="UniProtKB-KW"/>
</dbReference>
<evidence type="ECO:0000256" key="1">
    <source>
        <dbReference type="ARBA" id="ARBA00004342"/>
    </source>
</evidence>
<evidence type="ECO:0000256" key="4">
    <source>
        <dbReference type="ARBA" id="ARBA00022475"/>
    </source>
</evidence>
<dbReference type="OrthoDB" id="5985073at2759"/>
<dbReference type="SMART" id="SM00173">
    <property type="entry name" value="RAS"/>
    <property type="match status" value="1"/>
</dbReference>
<dbReference type="PROSITE" id="PS51419">
    <property type="entry name" value="RAB"/>
    <property type="match status" value="1"/>
</dbReference>
<keyword evidence="3" id="KW-0813">Transport</keyword>
<evidence type="ECO:0000256" key="12">
    <source>
        <dbReference type="SAM" id="MobiDB-lite"/>
    </source>
</evidence>
<dbReference type="PROSITE" id="PS51420">
    <property type="entry name" value="RHO"/>
    <property type="match status" value="1"/>
</dbReference>
<keyword evidence="9" id="KW-0449">Lipoprotein</keyword>
<dbReference type="CDD" id="cd21175">
    <property type="entry name" value="LPMO_AA9"/>
    <property type="match status" value="1"/>
</dbReference>
<keyword evidence="5" id="KW-0547">Nucleotide-binding</keyword>
<dbReference type="GeneID" id="75833323"/>
<accession>A0A9P9Y9D8</accession>
<reference evidence="14" key="1">
    <citation type="journal article" date="2021" name="J Fungi (Basel)">
        <title>Genomic and Metabolomic Analyses of the Marine Fungus Emericellopsis cladophorae: Insights into Saltwater Adaptability Mechanisms and Its Biosynthetic Potential.</title>
        <authorList>
            <person name="Goncalves M.F.M."/>
            <person name="Hilario S."/>
            <person name="Van de Peer Y."/>
            <person name="Esteves A.C."/>
            <person name="Alves A."/>
        </authorList>
    </citation>
    <scope>NUCLEOTIDE SEQUENCE</scope>
    <source>
        <strain evidence="14">MUM 19.33</strain>
    </source>
</reference>
<feature type="domain" description="Auxiliary Activity family 9 catalytic" evidence="13">
    <location>
        <begin position="6"/>
        <end position="195"/>
    </location>
</feature>
<evidence type="ECO:0000313" key="14">
    <source>
        <dbReference type="EMBL" id="KAI6785204.1"/>
    </source>
</evidence>
<dbReference type="InterPro" id="IPR050305">
    <property type="entry name" value="Small_GTPase_Rab"/>
</dbReference>
<sequence length="724" mass="78729">MPKDGATSTAPIYPLTGNDMACGRDGEDAVPFICPATGGSTLTFEFREWPNAEKPGSIDESHQGPCSVYLKKVDDMFSDSAAGDGWFKIWEDGYDADTGKWCVDTLIENNGLLSVDLPTGLPSGYYLARPELLALHQAYSGDPQFYQSCAQIFIENGPETELAIPSEYAVSIPGYIEADHPGLTFNLYSDSPTDYKIPGPPVYIPVSSSSGKKQIQSEGAIPDSCILKNGNWCAKPVPASSDVESCWDSVDDCWAQAEQCWDSAPVSGGAGCEVWADYCTSLGSACEAGDYNGPAKFAGEEVFAPLPGAIPESYGNVFETTKVTTGVGKVVEDEEAAPSEPEDVEEPAVSEPVLDPAPEPEQPEPEQPEPEQPEPEQPEPEQPELVVSEDGRCGGETGQTCDCKEADAIYSSVTYQRSHYDMYKRTPESLYAVGYLTGSVKGELVDVDKEIEKGYSHMSTTSESACNTVERGAPDFNDSFTACLPSKRPLPKSPPRKHARPIFQNHPRLISQADGRTHSPIMSSNRNYDFLIKLLLIGDSGVGKSCCLLRFSEDSFTPSFITTIGIDFKIRTIELDGKRVKLQIWDTAGQERFRTITTAYYRGAMGILLVYDVTDERSFNNIRTWFANVEQHATEGVNKILIGNKCDWEDKRVISTEQGQALADELGIPFLEVSAKSNINIDKAFYSLAADIKKRLVDNSKSEQSASTGVNVGDKASSGGSKCC</sequence>
<protein>
    <submittedName>
        <fullName evidence="14">Endo-beta-glucanase D-like protein</fullName>
    </submittedName>
</protein>
<comment type="function">
    <text evidence="11">Protein transport. Probably involved in vesicular traffic.</text>
</comment>
<feature type="region of interest" description="Disordered" evidence="12">
    <location>
        <begin position="703"/>
        <end position="724"/>
    </location>
</feature>
<feature type="compositionally biased region" description="Acidic residues" evidence="12">
    <location>
        <begin position="361"/>
        <end position="382"/>
    </location>
</feature>
<dbReference type="FunFam" id="3.40.50.300:FF:000363">
    <property type="entry name" value="Secretion related GTPase srgA"/>
    <property type="match status" value="1"/>
</dbReference>
<dbReference type="Pfam" id="PF00071">
    <property type="entry name" value="Ras"/>
    <property type="match status" value="1"/>
</dbReference>
<dbReference type="CDD" id="cd01867">
    <property type="entry name" value="Rab8_Rab10_Rab13_like"/>
    <property type="match status" value="1"/>
</dbReference>
<dbReference type="Gene3D" id="2.70.50.70">
    <property type="match status" value="1"/>
</dbReference>
<dbReference type="Gene3D" id="3.40.50.300">
    <property type="entry name" value="P-loop containing nucleotide triphosphate hydrolases"/>
    <property type="match status" value="1"/>
</dbReference>
<keyword evidence="15" id="KW-1185">Reference proteome</keyword>
<keyword evidence="7" id="KW-0342">GTP-binding</keyword>
<dbReference type="SUPFAM" id="SSF52540">
    <property type="entry name" value="P-loop containing nucleoside triphosphate hydrolases"/>
    <property type="match status" value="1"/>
</dbReference>
<dbReference type="InterPro" id="IPR001806">
    <property type="entry name" value="Small_GTPase"/>
</dbReference>
<proteinExistence type="inferred from homology"/>
<keyword evidence="6" id="KW-0653">Protein transport</keyword>
<dbReference type="InterPro" id="IPR005225">
    <property type="entry name" value="Small_GTP-bd"/>
</dbReference>